<dbReference type="Gene3D" id="3.40.50.10330">
    <property type="entry name" value="Probable inorganic polyphosphate/atp-NAD kinase, domain 1"/>
    <property type="match status" value="1"/>
</dbReference>
<dbReference type="InterPro" id="IPR016064">
    <property type="entry name" value="NAD/diacylglycerol_kinase_sf"/>
</dbReference>
<dbReference type="InterPro" id="IPR017438">
    <property type="entry name" value="ATP-NAD_kinase_N"/>
</dbReference>
<dbReference type="SMART" id="SM00046">
    <property type="entry name" value="DAGKc"/>
    <property type="match status" value="1"/>
</dbReference>
<sequence>MAFPAVVQKNNQTAELSLHDSTVTITYSCDRLTDIIPIDTIYAIHASADILTFHICRALTEDDEGFRETLTDVRAAPEWKLETQQYTSAQAEKLAEALKQHPSFHSLSLSTRFYVLINPAAGARQAEEQWRDTVRPMLEKAGLRHFEVHETHAEDGQTRQQAAAIGRQILGDVTPTPAVVLVLGGDGTLHDVVNGLSDVVETNNINSARSRFRIGVIPCGSGNAFSHSLNLHTVSHATLRIIKGVTEPFRLMDVVLGSAPTMGDLDKAVYDCQTQTRLLVVMSWGFHAQIVSRARKMDHTLGNVRFAMAAKELMNPLVDYIGTVIAVNARRYIGKDAEGSDPQGFGPQETVRWSPGQFTYFLVTKQHSLERGFKIAPFASHSSEEMDVIILREATAEQLTTASIKAFQGGRHVEEKDAEYYKTSELFLQVYEPAEVCLDGEIQSLPANGVVHVKVTKEEPYLEAFSGSS</sequence>
<name>A0A8H7BY39_9FUNG</name>
<feature type="domain" description="DAGKc" evidence="1">
    <location>
        <begin position="108"/>
        <end position="258"/>
    </location>
</feature>
<accession>A0A8H7BY39</accession>
<dbReference type="OrthoDB" id="336240at2759"/>
<gene>
    <name evidence="2" type="ORF">EC973_001644</name>
</gene>
<evidence type="ECO:0000259" key="1">
    <source>
        <dbReference type="PROSITE" id="PS50146"/>
    </source>
</evidence>
<dbReference type="GO" id="GO:0016020">
    <property type="term" value="C:membrane"/>
    <property type="evidence" value="ECO:0007669"/>
    <property type="project" value="TreeGrafter"/>
</dbReference>
<dbReference type="SUPFAM" id="SSF111331">
    <property type="entry name" value="NAD kinase/diacylglycerol kinase-like"/>
    <property type="match status" value="1"/>
</dbReference>
<keyword evidence="3" id="KW-1185">Reference proteome</keyword>
<dbReference type="AlphaFoldDB" id="A0A8H7BY39"/>
<dbReference type="Proteomes" id="UP000605846">
    <property type="component" value="Unassembled WGS sequence"/>
</dbReference>
<dbReference type="GO" id="GO:0005737">
    <property type="term" value="C:cytoplasm"/>
    <property type="evidence" value="ECO:0007669"/>
    <property type="project" value="TreeGrafter"/>
</dbReference>
<dbReference type="PANTHER" id="PTHR12358:SF108">
    <property type="entry name" value="DAGKC DOMAIN-CONTAINING PROTEIN"/>
    <property type="match status" value="1"/>
</dbReference>
<proteinExistence type="predicted"/>
<dbReference type="EMBL" id="JABAYA010000014">
    <property type="protein sequence ID" value="KAF7730695.1"/>
    <property type="molecule type" value="Genomic_DNA"/>
</dbReference>
<comment type="caution">
    <text evidence="2">The sequence shown here is derived from an EMBL/GenBank/DDBJ whole genome shotgun (WGS) entry which is preliminary data.</text>
</comment>
<dbReference type="PANTHER" id="PTHR12358">
    <property type="entry name" value="SPHINGOSINE KINASE"/>
    <property type="match status" value="1"/>
</dbReference>
<dbReference type="Gene3D" id="2.60.200.40">
    <property type="match status" value="1"/>
</dbReference>
<evidence type="ECO:0000313" key="2">
    <source>
        <dbReference type="EMBL" id="KAF7730695.1"/>
    </source>
</evidence>
<organism evidence="2 3">
    <name type="scientific">Apophysomyces ossiformis</name>
    <dbReference type="NCBI Taxonomy" id="679940"/>
    <lineage>
        <taxon>Eukaryota</taxon>
        <taxon>Fungi</taxon>
        <taxon>Fungi incertae sedis</taxon>
        <taxon>Mucoromycota</taxon>
        <taxon>Mucoromycotina</taxon>
        <taxon>Mucoromycetes</taxon>
        <taxon>Mucorales</taxon>
        <taxon>Mucorineae</taxon>
        <taxon>Mucoraceae</taxon>
        <taxon>Apophysomyces</taxon>
    </lineage>
</organism>
<evidence type="ECO:0000313" key="3">
    <source>
        <dbReference type="Proteomes" id="UP000605846"/>
    </source>
</evidence>
<dbReference type="GO" id="GO:0046512">
    <property type="term" value="P:sphingosine biosynthetic process"/>
    <property type="evidence" value="ECO:0007669"/>
    <property type="project" value="TreeGrafter"/>
</dbReference>
<dbReference type="InterPro" id="IPR001206">
    <property type="entry name" value="Diacylglycerol_kinase_cat_dom"/>
</dbReference>
<dbReference type="InterPro" id="IPR050187">
    <property type="entry name" value="Lipid_Phosphate_FormReg"/>
</dbReference>
<dbReference type="GO" id="GO:0001727">
    <property type="term" value="F:lipid kinase activity"/>
    <property type="evidence" value="ECO:0007669"/>
    <property type="project" value="TreeGrafter"/>
</dbReference>
<protein>
    <recommendedName>
        <fullName evidence="1">DAGKc domain-containing protein</fullName>
    </recommendedName>
</protein>
<dbReference type="Pfam" id="PF00781">
    <property type="entry name" value="DAGK_cat"/>
    <property type="match status" value="1"/>
</dbReference>
<dbReference type="PROSITE" id="PS50146">
    <property type="entry name" value="DAGK"/>
    <property type="match status" value="1"/>
</dbReference>
<reference evidence="2" key="1">
    <citation type="submission" date="2020-01" db="EMBL/GenBank/DDBJ databases">
        <title>Genome Sequencing of Three Apophysomyces-Like Fungal Strains Confirms a Novel Fungal Genus in the Mucoromycota with divergent Burkholderia-like Endosymbiotic Bacteria.</title>
        <authorList>
            <person name="Stajich J.E."/>
            <person name="Macias A.M."/>
            <person name="Carter-House D."/>
            <person name="Lovett B."/>
            <person name="Kasson L.R."/>
            <person name="Berry K."/>
            <person name="Grigoriev I."/>
            <person name="Chang Y."/>
            <person name="Spatafora J."/>
            <person name="Kasson M.T."/>
        </authorList>
    </citation>
    <scope>NUCLEOTIDE SEQUENCE</scope>
    <source>
        <strain evidence="2">NRRL A-21654</strain>
    </source>
</reference>